<dbReference type="KEGG" id="hcs:FF32_08765"/>
<organism evidence="3">
    <name type="scientific">Halomonas campaniensis</name>
    <dbReference type="NCBI Taxonomy" id="213554"/>
    <lineage>
        <taxon>Bacteria</taxon>
        <taxon>Pseudomonadati</taxon>
        <taxon>Pseudomonadota</taxon>
        <taxon>Gammaproteobacteria</taxon>
        <taxon>Oceanospirillales</taxon>
        <taxon>Halomonadaceae</taxon>
        <taxon>Halomonas</taxon>
    </lineage>
</organism>
<dbReference type="AlphaFoldDB" id="A0A060B6U6"/>
<sequence length="82" mass="9611">MTNELSPAELTQLLESLESRLAYQEHWLDTLDQAVAQQERRLEKLEQLSTLMRDRLREQYQALQAGDSQGDTRPEDEVPPHY</sequence>
<dbReference type="Gene3D" id="1.20.5.300">
    <property type="match status" value="1"/>
</dbReference>
<gene>
    <name evidence="3" type="ORF">DEO68_18415</name>
</gene>
<dbReference type="PANTHER" id="PTHR36508:SF1">
    <property type="entry name" value="PROTEIN SLYX"/>
    <property type="match status" value="1"/>
</dbReference>
<dbReference type="Pfam" id="PF04102">
    <property type="entry name" value="SlyX"/>
    <property type="match status" value="1"/>
</dbReference>
<dbReference type="InterPro" id="IPR007236">
    <property type="entry name" value="SlyX"/>
</dbReference>
<evidence type="ECO:0000313" key="3">
    <source>
        <dbReference type="EMBL" id="HCA04087.1"/>
    </source>
</evidence>
<feature type="region of interest" description="Disordered" evidence="2">
    <location>
        <begin position="59"/>
        <end position="82"/>
    </location>
</feature>
<accession>A0A060B6U6</accession>
<evidence type="ECO:0000256" key="2">
    <source>
        <dbReference type="SAM" id="MobiDB-lite"/>
    </source>
</evidence>
<dbReference type="HOGENOM" id="CLU_180796_1_1_6"/>
<proteinExistence type="predicted"/>
<name>A0A060B6U6_9GAMM</name>
<feature type="coiled-coil region" evidence="1">
    <location>
        <begin position="28"/>
        <end position="55"/>
    </location>
</feature>
<reference evidence="3" key="1">
    <citation type="journal article" date="2018" name="Nat. Biotechnol.">
        <title>A standardized bacterial taxonomy based on genome phylogeny substantially revises the tree of life.</title>
        <authorList>
            <person name="Parks D.H."/>
            <person name="Chuvochina M."/>
            <person name="Waite D.W."/>
            <person name="Rinke C."/>
            <person name="Skarshewski A."/>
            <person name="Chaumeil P.A."/>
            <person name="Hugenholtz P."/>
        </authorList>
    </citation>
    <scope>NUCLEOTIDE SEQUENCE [LARGE SCALE GENOMIC DNA]</scope>
    <source>
        <strain evidence="3">UBA11284</strain>
    </source>
</reference>
<protein>
    <submittedName>
        <fullName evidence="3">SlyX</fullName>
    </submittedName>
</protein>
<dbReference type="RefSeq" id="WP_038481102.1">
    <property type="nucleotide sequence ID" value="NZ_JAWXXT010000001.1"/>
</dbReference>
<dbReference type="OrthoDB" id="6183310at2"/>
<dbReference type="EMBL" id="DOTR01000103">
    <property type="protein sequence ID" value="HCA04087.1"/>
    <property type="molecule type" value="Genomic_DNA"/>
</dbReference>
<evidence type="ECO:0000256" key="1">
    <source>
        <dbReference type="SAM" id="Coils"/>
    </source>
</evidence>
<keyword evidence="1" id="KW-0175">Coiled coil</keyword>
<comment type="caution">
    <text evidence="3">The sequence shown here is derived from an EMBL/GenBank/DDBJ whole genome shotgun (WGS) entry which is preliminary data.</text>
</comment>
<feature type="compositionally biased region" description="Basic and acidic residues" evidence="2">
    <location>
        <begin position="70"/>
        <end position="82"/>
    </location>
</feature>
<dbReference type="PANTHER" id="PTHR36508">
    <property type="entry name" value="PROTEIN SLYX"/>
    <property type="match status" value="1"/>
</dbReference>